<dbReference type="OrthoDB" id="9767746at2"/>
<sequence length="266" mass="30418">MVLAQETYKSKTFNDLASNEIEFLTLLPANLQVYTDLIDQANQIGFKHADRLSRPEKKAKILDVNYQGLELKAHVIKDQELLDMQLVSFYEDLKKKEEILRLLHKNKKPVQPDLIELFKVSQSTDLDFTYEQNNEAIDLAISRLGFIVLVTNNKSLDTEQALNVYSKKGIVDTAFDNLYNGLDFGELRVHSSYKFDGKLFVSFIALILKMHMIYSLSSNELTKDIGLKSSIEELKKIRTYSGNSKSKTMSLTKRQKNILAALNITL</sequence>
<dbReference type="PANTHER" id="PTHR34614:SF2">
    <property type="entry name" value="TRANSPOSASE IS4-LIKE DOMAIN-CONTAINING PROTEIN"/>
    <property type="match status" value="1"/>
</dbReference>
<name>A0A3A1YCR7_9GAMM</name>
<dbReference type="PANTHER" id="PTHR34614">
    <property type="match status" value="1"/>
</dbReference>
<dbReference type="AlphaFoldDB" id="A0A3A1YCR7"/>
<reference evidence="1 2" key="1">
    <citation type="submission" date="2017-08" db="EMBL/GenBank/DDBJ databases">
        <title>Reclassification of Bisgaard taxon 37 and 44.</title>
        <authorList>
            <person name="Christensen H."/>
        </authorList>
    </citation>
    <scope>NUCLEOTIDE SEQUENCE [LARGE SCALE GENOMIC DNA]</scope>
    <source>
        <strain evidence="1 2">111</strain>
    </source>
</reference>
<organism evidence="1 2">
    <name type="scientific">Psittacicella hinzii</name>
    <dbReference type="NCBI Taxonomy" id="2028575"/>
    <lineage>
        <taxon>Bacteria</taxon>
        <taxon>Pseudomonadati</taxon>
        <taxon>Pseudomonadota</taxon>
        <taxon>Gammaproteobacteria</taxon>
        <taxon>Pasteurellales</taxon>
        <taxon>Psittacicellaceae</taxon>
        <taxon>Psittacicella</taxon>
    </lineage>
</organism>
<accession>A0A3A1YCR7</accession>
<dbReference type="Proteomes" id="UP000265916">
    <property type="component" value="Unassembled WGS sequence"/>
</dbReference>
<evidence type="ECO:0000313" key="2">
    <source>
        <dbReference type="Proteomes" id="UP000265916"/>
    </source>
</evidence>
<proteinExistence type="predicted"/>
<evidence type="ECO:0008006" key="3">
    <source>
        <dbReference type="Google" id="ProtNLM"/>
    </source>
</evidence>
<protein>
    <recommendedName>
        <fullName evidence="3">Transposase</fullName>
    </recommendedName>
</protein>
<evidence type="ECO:0000313" key="1">
    <source>
        <dbReference type="EMBL" id="RIY34960.1"/>
    </source>
</evidence>
<gene>
    <name evidence="1" type="ORF">CKF58_07320</name>
</gene>
<keyword evidence="2" id="KW-1185">Reference proteome</keyword>
<dbReference type="EMBL" id="NRJG01000160">
    <property type="protein sequence ID" value="RIY34960.1"/>
    <property type="molecule type" value="Genomic_DNA"/>
</dbReference>
<comment type="caution">
    <text evidence="1">The sequence shown here is derived from an EMBL/GenBank/DDBJ whole genome shotgun (WGS) entry which is preliminary data.</text>
</comment>
<dbReference type="RefSeq" id="WP_119532479.1">
    <property type="nucleotide sequence ID" value="NZ_JBHSSP010000005.1"/>
</dbReference>